<dbReference type="AlphaFoldDB" id="A0AAD3T3U7"/>
<accession>A0AAD3T3U7</accession>
<evidence type="ECO:0000313" key="2">
    <source>
        <dbReference type="Proteomes" id="UP001279734"/>
    </source>
</evidence>
<reference evidence="1" key="1">
    <citation type="submission" date="2023-05" db="EMBL/GenBank/DDBJ databases">
        <title>Nepenthes gracilis genome sequencing.</title>
        <authorList>
            <person name="Fukushima K."/>
        </authorList>
    </citation>
    <scope>NUCLEOTIDE SEQUENCE</scope>
    <source>
        <strain evidence="1">SING2019-196</strain>
    </source>
</reference>
<dbReference type="EMBL" id="BSYO01000025">
    <property type="protein sequence ID" value="GMH22910.1"/>
    <property type="molecule type" value="Genomic_DNA"/>
</dbReference>
<organism evidence="1 2">
    <name type="scientific">Nepenthes gracilis</name>
    <name type="common">Slender pitcher plant</name>
    <dbReference type="NCBI Taxonomy" id="150966"/>
    <lineage>
        <taxon>Eukaryota</taxon>
        <taxon>Viridiplantae</taxon>
        <taxon>Streptophyta</taxon>
        <taxon>Embryophyta</taxon>
        <taxon>Tracheophyta</taxon>
        <taxon>Spermatophyta</taxon>
        <taxon>Magnoliopsida</taxon>
        <taxon>eudicotyledons</taxon>
        <taxon>Gunneridae</taxon>
        <taxon>Pentapetalae</taxon>
        <taxon>Caryophyllales</taxon>
        <taxon>Nepenthaceae</taxon>
        <taxon>Nepenthes</taxon>
    </lineage>
</organism>
<protein>
    <submittedName>
        <fullName evidence="1">Uncharacterized protein</fullName>
    </submittedName>
</protein>
<gene>
    <name evidence="1" type="ORF">Nepgr_024753</name>
</gene>
<name>A0AAD3T3U7_NEPGR</name>
<keyword evidence="2" id="KW-1185">Reference proteome</keyword>
<sequence length="292" mass="32325">MKLEFPSMQLLWSVGDCRFHWIVWGRSEALFYLAADGNLIRWLRDDANRLNAGSILFEALILFRLADGKQLTAYYSCYCKFTCRAILLSGSCFAFGSLSCSGGVGFGPMLQGALFLVLMPLAGLAGAGGDVITHDASLWIWCWNGDHELDDLDVNACYPGSLCLECLSSHHESLELAAVAGEERILMLSVFILCCNSVSYWEFLCPDWIGDFAYYFTHDAAALFDLVVLWRDCWLKASVGWRLWKMVVVLGLAGMGCTAVPLLEASADVSSLLLLNSGSWWWSGAVKFWSGL</sequence>
<proteinExistence type="predicted"/>
<dbReference type="Proteomes" id="UP001279734">
    <property type="component" value="Unassembled WGS sequence"/>
</dbReference>
<evidence type="ECO:0000313" key="1">
    <source>
        <dbReference type="EMBL" id="GMH22910.1"/>
    </source>
</evidence>
<comment type="caution">
    <text evidence="1">The sequence shown here is derived from an EMBL/GenBank/DDBJ whole genome shotgun (WGS) entry which is preliminary data.</text>
</comment>